<feature type="compositionally biased region" description="Acidic residues" evidence="7">
    <location>
        <begin position="83"/>
        <end position="95"/>
    </location>
</feature>
<dbReference type="GO" id="GO:0005634">
    <property type="term" value="C:nucleus"/>
    <property type="evidence" value="ECO:0007669"/>
    <property type="project" value="UniProtKB-SubCell"/>
</dbReference>
<dbReference type="InterPro" id="IPR039189">
    <property type="entry name" value="Fcp1"/>
</dbReference>
<feature type="region of interest" description="Disordered" evidence="7">
    <location>
        <begin position="107"/>
        <end position="154"/>
    </location>
</feature>
<evidence type="ECO:0000259" key="9">
    <source>
        <dbReference type="PROSITE" id="PS50969"/>
    </source>
</evidence>
<feature type="region of interest" description="Disordered" evidence="7">
    <location>
        <begin position="57"/>
        <end position="95"/>
    </location>
</feature>
<evidence type="ECO:0000256" key="2">
    <source>
        <dbReference type="ARBA" id="ARBA00022801"/>
    </source>
</evidence>
<evidence type="ECO:0000256" key="7">
    <source>
        <dbReference type="SAM" id="MobiDB-lite"/>
    </source>
</evidence>
<dbReference type="EMBL" id="OX451736">
    <property type="protein sequence ID" value="CAI8587458.1"/>
    <property type="molecule type" value="Genomic_DNA"/>
</dbReference>
<gene>
    <name evidence="10" type="ORF">VFH_I300600</name>
</gene>
<dbReference type="CDD" id="cd17729">
    <property type="entry name" value="BRCT_CTDP1"/>
    <property type="match status" value="1"/>
</dbReference>
<evidence type="ECO:0000259" key="8">
    <source>
        <dbReference type="PROSITE" id="PS50172"/>
    </source>
</evidence>
<dbReference type="AlphaFoldDB" id="A0AAV0YRN0"/>
<evidence type="ECO:0000313" key="10">
    <source>
        <dbReference type="EMBL" id="CAI8587458.1"/>
    </source>
</evidence>
<dbReference type="SMART" id="SM00292">
    <property type="entry name" value="BRCT"/>
    <property type="match status" value="1"/>
</dbReference>
<comment type="catalytic activity">
    <reaction evidence="4 6">
        <text>O-phospho-L-seryl-[protein] + H2O = L-seryl-[protein] + phosphate</text>
        <dbReference type="Rhea" id="RHEA:20629"/>
        <dbReference type="Rhea" id="RHEA-COMP:9863"/>
        <dbReference type="Rhea" id="RHEA-COMP:11604"/>
        <dbReference type="ChEBI" id="CHEBI:15377"/>
        <dbReference type="ChEBI" id="CHEBI:29999"/>
        <dbReference type="ChEBI" id="CHEBI:43474"/>
        <dbReference type="ChEBI" id="CHEBI:83421"/>
        <dbReference type="EC" id="3.1.3.16"/>
    </reaction>
</comment>
<name>A0AAV0YRN0_VICFA</name>
<dbReference type="PROSITE" id="PS50969">
    <property type="entry name" value="FCP1"/>
    <property type="match status" value="1"/>
</dbReference>
<comment type="catalytic activity">
    <reaction evidence="5 6">
        <text>O-phospho-L-threonyl-[protein] + H2O = L-threonyl-[protein] + phosphate</text>
        <dbReference type="Rhea" id="RHEA:47004"/>
        <dbReference type="Rhea" id="RHEA-COMP:11060"/>
        <dbReference type="Rhea" id="RHEA-COMP:11605"/>
        <dbReference type="ChEBI" id="CHEBI:15377"/>
        <dbReference type="ChEBI" id="CHEBI:30013"/>
        <dbReference type="ChEBI" id="CHEBI:43474"/>
        <dbReference type="ChEBI" id="CHEBI:61977"/>
        <dbReference type="EC" id="3.1.3.16"/>
    </reaction>
</comment>
<dbReference type="Pfam" id="PF03031">
    <property type="entry name" value="NIF"/>
    <property type="match status" value="1"/>
</dbReference>
<dbReference type="PANTHER" id="PTHR23081">
    <property type="entry name" value="RNA POLYMERASE II CTD PHOSPHATASE"/>
    <property type="match status" value="1"/>
</dbReference>
<evidence type="ECO:0000256" key="4">
    <source>
        <dbReference type="ARBA" id="ARBA00047761"/>
    </source>
</evidence>
<evidence type="ECO:0000313" key="11">
    <source>
        <dbReference type="Proteomes" id="UP001157006"/>
    </source>
</evidence>
<keyword evidence="11" id="KW-1185">Reference proteome</keyword>
<accession>A0AAV0YRN0</accession>
<dbReference type="PROSITE" id="PS50172">
    <property type="entry name" value="BRCT"/>
    <property type="match status" value="1"/>
</dbReference>
<organism evidence="10 11">
    <name type="scientific">Vicia faba</name>
    <name type="common">Broad bean</name>
    <name type="synonym">Faba vulgaris</name>
    <dbReference type="NCBI Taxonomy" id="3906"/>
    <lineage>
        <taxon>Eukaryota</taxon>
        <taxon>Viridiplantae</taxon>
        <taxon>Streptophyta</taxon>
        <taxon>Embryophyta</taxon>
        <taxon>Tracheophyta</taxon>
        <taxon>Spermatophyta</taxon>
        <taxon>Magnoliopsida</taxon>
        <taxon>eudicotyledons</taxon>
        <taxon>Gunneridae</taxon>
        <taxon>Pentapetalae</taxon>
        <taxon>rosids</taxon>
        <taxon>fabids</taxon>
        <taxon>Fabales</taxon>
        <taxon>Fabaceae</taxon>
        <taxon>Papilionoideae</taxon>
        <taxon>50 kb inversion clade</taxon>
        <taxon>NPAAA clade</taxon>
        <taxon>Hologalegina</taxon>
        <taxon>IRL clade</taxon>
        <taxon>Fabeae</taxon>
        <taxon>Vicia</taxon>
    </lineage>
</organism>
<keyword evidence="2 6" id="KW-0378">Hydrolase</keyword>
<dbReference type="SMART" id="SM00577">
    <property type="entry name" value="CPDc"/>
    <property type="match status" value="1"/>
</dbReference>
<dbReference type="Gene3D" id="3.40.50.1000">
    <property type="entry name" value="HAD superfamily/HAD-like"/>
    <property type="match status" value="1"/>
</dbReference>
<dbReference type="InterPro" id="IPR011947">
    <property type="entry name" value="FCP1_euk"/>
</dbReference>
<dbReference type="SUPFAM" id="SSF52113">
    <property type="entry name" value="BRCT domain"/>
    <property type="match status" value="1"/>
</dbReference>
<dbReference type="PANTHER" id="PTHR23081:SF36">
    <property type="entry name" value="RNA POLYMERASE II SUBUNIT A C-TERMINAL DOMAIN PHOSPHATASE"/>
    <property type="match status" value="1"/>
</dbReference>
<evidence type="ECO:0000256" key="6">
    <source>
        <dbReference type="RuleBase" id="RU366066"/>
    </source>
</evidence>
<sequence>MKKIKCTSPDLRFSILTGKTKILIGKTQRVSSNSSTELLFSRVYKLEIPCDRNVRARKVESRKEKKSLKFGDPVRAKMSDVTDSSDSDDSDESNENDDLIAYLEDELDVSSSNSSSDDEAESRNELEGFSRTKKRKFESTDEIEGSTSEGTMEQKLVPSVNVDVCIHPGSFGGMCICCGKTLDGESGLAFGFVHKGLRLHDEEVSRLCNDMTKLLCRQKLYLVLDLDHTLLNSTSLSRLSKEEMPIITQKSYLEGSLFKLEHIQMVTKLRPFVRTFLKEASEIFDMCIYTLGDRNYSLEMAKLLDPQREYFNANSNVISRDDGTQNRKKHLGVVLEKESAILILDDTKHVWPKHKDNLILMRRYLFFNSSCEHFGYKCKSLAELQIDESEADGALAKMLEVLKHIHYNFYKEDPVDRDVRQVLSSLRSEILSGCVIVLSRALRRDLPTLKKIAKKLGATCLNKLEPHVTHVVANSVGNRESKWALKEKKFLVNPQWIEEANFFWQKQLEENFSVEEKN</sequence>
<protein>
    <recommendedName>
        <fullName evidence="6">RNA polymerase II C-terminal domain phosphatase-like</fullName>
        <ecNumber evidence="6">3.1.3.16</ecNumber>
    </recommendedName>
</protein>
<dbReference type="EC" id="3.1.3.16" evidence="6"/>
<feature type="domain" description="BRCT" evidence="8">
    <location>
        <begin position="426"/>
        <end position="499"/>
    </location>
</feature>
<comment type="subcellular location">
    <subcellularLocation>
        <location evidence="1 6">Nucleus</location>
    </subcellularLocation>
</comment>
<dbReference type="GO" id="GO:0008420">
    <property type="term" value="F:RNA polymerase II CTD heptapeptide repeat phosphatase activity"/>
    <property type="evidence" value="ECO:0007669"/>
    <property type="project" value="UniProtKB-UniRule"/>
</dbReference>
<feature type="domain" description="FCP1 homology" evidence="9">
    <location>
        <begin position="215"/>
        <end position="384"/>
    </location>
</feature>
<evidence type="ECO:0000256" key="5">
    <source>
        <dbReference type="ARBA" id="ARBA00048336"/>
    </source>
</evidence>
<dbReference type="NCBIfam" id="TIGR02250">
    <property type="entry name" value="FCP1_euk"/>
    <property type="match status" value="1"/>
</dbReference>
<dbReference type="InterPro" id="IPR001357">
    <property type="entry name" value="BRCT_dom"/>
</dbReference>
<dbReference type="InterPro" id="IPR036420">
    <property type="entry name" value="BRCT_dom_sf"/>
</dbReference>
<dbReference type="Gene3D" id="3.40.50.10190">
    <property type="entry name" value="BRCT domain"/>
    <property type="match status" value="1"/>
</dbReference>
<evidence type="ECO:0000256" key="3">
    <source>
        <dbReference type="ARBA" id="ARBA00023242"/>
    </source>
</evidence>
<evidence type="ECO:0000256" key="1">
    <source>
        <dbReference type="ARBA" id="ARBA00004123"/>
    </source>
</evidence>
<dbReference type="SUPFAM" id="SSF56784">
    <property type="entry name" value="HAD-like"/>
    <property type="match status" value="1"/>
</dbReference>
<keyword evidence="3 6" id="KW-0539">Nucleus</keyword>
<dbReference type="InterPro" id="IPR023214">
    <property type="entry name" value="HAD_sf"/>
</dbReference>
<reference evidence="10 11" key="1">
    <citation type="submission" date="2023-01" db="EMBL/GenBank/DDBJ databases">
        <authorList>
            <person name="Kreplak J."/>
        </authorList>
    </citation>
    <scope>NUCLEOTIDE SEQUENCE [LARGE SCALE GENOMIC DNA]</scope>
</reference>
<feature type="compositionally biased region" description="Basic and acidic residues" evidence="7">
    <location>
        <begin position="57"/>
        <end position="80"/>
    </location>
</feature>
<dbReference type="CDD" id="cd07521">
    <property type="entry name" value="HAD_FCP1-like"/>
    <property type="match status" value="1"/>
</dbReference>
<dbReference type="InterPro" id="IPR036412">
    <property type="entry name" value="HAD-like_sf"/>
</dbReference>
<dbReference type="Proteomes" id="UP001157006">
    <property type="component" value="Chromosome 1L"/>
</dbReference>
<dbReference type="Pfam" id="PF00533">
    <property type="entry name" value="BRCT"/>
    <property type="match status" value="1"/>
</dbReference>
<feature type="compositionally biased region" description="Basic and acidic residues" evidence="7">
    <location>
        <begin position="121"/>
        <end position="130"/>
    </location>
</feature>
<dbReference type="InterPro" id="IPR004274">
    <property type="entry name" value="FCP1_dom"/>
</dbReference>
<proteinExistence type="predicted"/>
<comment type="function">
    <text evidence="6">This promotes the activity of RNA polymerase II.</text>
</comment>